<dbReference type="InterPro" id="IPR019635">
    <property type="entry name" value="DUF2500"/>
</dbReference>
<accession>W0FGD8</accession>
<protein>
    <recommendedName>
        <fullName evidence="4">DUF2500 domain-containing protein</fullName>
    </recommendedName>
</protein>
<sequence>MNSMLYTHGTGAFDAFGTLIVVLIIGSLIYAIAKGASQWSRNNNSPDVTENATVVAKRTEVWSHEHAHTNYYVTFQLENGERLELPVKGTEYGMLSESDHGRLSHQGTRYHGFQRD</sequence>
<dbReference type="AlphaFoldDB" id="W0FGD8"/>
<feature type="region of interest" description="Disordered" evidence="1">
    <location>
        <begin position="96"/>
        <end position="116"/>
    </location>
</feature>
<feature type="transmembrane region" description="Helical" evidence="2">
    <location>
        <begin position="12"/>
        <end position="33"/>
    </location>
</feature>
<keyword evidence="2" id="KW-0812">Transmembrane</keyword>
<dbReference type="EMBL" id="KC246772">
    <property type="protein sequence ID" value="AHF23693.1"/>
    <property type="molecule type" value="Genomic_DNA"/>
</dbReference>
<dbReference type="Pfam" id="PF10694">
    <property type="entry name" value="DUF2500"/>
    <property type="match status" value="1"/>
</dbReference>
<proteinExistence type="predicted"/>
<dbReference type="Gene3D" id="2.40.50.660">
    <property type="match status" value="1"/>
</dbReference>
<evidence type="ECO:0000256" key="1">
    <source>
        <dbReference type="SAM" id="MobiDB-lite"/>
    </source>
</evidence>
<keyword evidence="2" id="KW-0472">Membrane</keyword>
<organism evidence="3">
    <name type="scientific">uncultured bacterium Contig3a</name>
    <dbReference type="NCBI Taxonomy" id="1393567"/>
    <lineage>
        <taxon>Bacteria</taxon>
        <taxon>environmental samples</taxon>
    </lineage>
</organism>
<evidence type="ECO:0008006" key="4">
    <source>
        <dbReference type="Google" id="ProtNLM"/>
    </source>
</evidence>
<evidence type="ECO:0000256" key="2">
    <source>
        <dbReference type="SAM" id="Phobius"/>
    </source>
</evidence>
<reference evidence="3" key="1">
    <citation type="journal article" date="2013" name="PLoS ONE">
        <title>Metagenomic insights into the carbohydrate-active enzymes carried by the microorganisms adhering to solid digesta in the rumen of cows.</title>
        <authorList>
            <person name="Wang L."/>
            <person name="Hatem A."/>
            <person name="Catalyurek U.V."/>
            <person name="Morrison M."/>
            <person name="Yu Z."/>
        </authorList>
    </citation>
    <scope>NUCLEOTIDE SEQUENCE</scope>
</reference>
<evidence type="ECO:0000313" key="3">
    <source>
        <dbReference type="EMBL" id="AHF23693.1"/>
    </source>
</evidence>
<keyword evidence="2" id="KW-1133">Transmembrane helix</keyword>
<name>W0FGD8_9BACT</name>